<dbReference type="GO" id="GO:0004519">
    <property type="term" value="F:endonuclease activity"/>
    <property type="evidence" value="ECO:0007669"/>
    <property type="project" value="UniProtKB-KW"/>
</dbReference>
<sequence>MRRPRLISQTLLIAAILFPASLAAIAVSPTTWAKVREWSVPEARQAAAADERFLYAITNTLVAKYDRGTGQRVAVSTGKAEHLNSGFVWDHRVYCAHSNYPKLPEQSQIMVLDPETMQLSTFKDFGNAGGSLTWAVRHEGSWWCNFARYGADNAGTFLVKYDDSWRELGRWTYPPEIFRELHDYSFSGGLWRDGSLLLTGHDDPVLFRFQILNGKLQLVEKQSVPFTGQGIAEDPGTGGLVGIDRARRKFVLAQLVKPSE</sequence>
<feature type="signal peptide" evidence="1">
    <location>
        <begin position="1"/>
        <end position="26"/>
    </location>
</feature>
<proteinExistence type="predicted"/>
<evidence type="ECO:0000256" key="1">
    <source>
        <dbReference type="SAM" id="SignalP"/>
    </source>
</evidence>
<protein>
    <submittedName>
        <fullName evidence="2">Endonuclease</fullName>
    </submittedName>
</protein>
<name>A0AAU7CFU9_9BACT</name>
<evidence type="ECO:0000313" key="2">
    <source>
        <dbReference type="EMBL" id="XBH03950.1"/>
    </source>
</evidence>
<dbReference type="RefSeq" id="WP_406696694.1">
    <property type="nucleotide sequence ID" value="NZ_CP155447.1"/>
</dbReference>
<keyword evidence="2" id="KW-0378">Hydrolase</keyword>
<organism evidence="2">
    <name type="scientific">Singulisphaera sp. Ch08</name>
    <dbReference type="NCBI Taxonomy" id="3120278"/>
    <lineage>
        <taxon>Bacteria</taxon>
        <taxon>Pseudomonadati</taxon>
        <taxon>Planctomycetota</taxon>
        <taxon>Planctomycetia</taxon>
        <taxon>Isosphaerales</taxon>
        <taxon>Isosphaeraceae</taxon>
        <taxon>Singulisphaera</taxon>
    </lineage>
</organism>
<dbReference type="EMBL" id="CP155447">
    <property type="protein sequence ID" value="XBH03950.1"/>
    <property type="molecule type" value="Genomic_DNA"/>
</dbReference>
<dbReference type="AlphaFoldDB" id="A0AAU7CFU9"/>
<feature type="chain" id="PRO_5043548847" evidence="1">
    <location>
        <begin position="27"/>
        <end position="260"/>
    </location>
</feature>
<keyword evidence="1" id="KW-0732">Signal</keyword>
<gene>
    <name evidence="2" type="ORF">V5E97_37475</name>
</gene>
<dbReference type="SUPFAM" id="SSF101898">
    <property type="entry name" value="NHL repeat"/>
    <property type="match status" value="1"/>
</dbReference>
<keyword evidence="2" id="KW-0540">Nuclease</keyword>
<reference evidence="2" key="1">
    <citation type="submission" date="2024-05" db="EMBL/GenBank/DDBJ databases">
        <title>Planctomycetes of the genus Singulisphaera possess chitinolytic capabilities.</title>
        <authorList>
            <person name="Ivanova A."/>
        </authorList>
    </citation>
    <scope>NUCLEOTIDE SEQUENCE</scope>
    <source>
        <strain evidence="2">Ch08T</strain>
    </source>
</reference>
<keyword evidence="2" id="KW-0255">Endonuclease</keyword>
<accession>A0AAU7CFU9</accession>